<reference evidence="2 3" key="1">
    <citation type="submission" date="2024-05" db="EMBL/GenBank/DDBJ databases">
        <title>Culex pipiens pipiens assembly and annotation.</title>
        <authorList>
            <person name="Alout H."/>
            <person name="Durand T."/>
        </authorList>
    </citation>
    <scope>NUCLEOTIDE SEQUENCE [LARGE SCALE GENOMIC DNA]</scope>
    <source>
        <strain evidence="2">HA-2024</strain>
        <tissue evidence="2">Whole body</tissue>
    </source>
</reference>
<feature type="compositionally biased region" description="Basic residues" evidence="1">
    <location>
        <begin position="1"/>
        <end position="15"/>
    </location>
</feature>
<evidence type="ECO:0000313" key="2">
    <source>
        <dbReference type="EMBL" id="KAL1380074.1"/>
    </source>
</evidence>
<feature type="compositionally biased region" description="Basic and acidic residues" evidence="1">
    <location>
        <begin position="19"/>
        <end position="35"/>
    </location>
</feature>
<dbReference type="Proteomes" id="UP001562425">
    <property type="component" value="Unassembled WGS sequence"/>
</dbReference>
<gene>
    <name evidence="2" type="ORF">pipiens_014466</name>
</gene>
<protein>
    <submittedName>
        <fullName evidence="2">Uncharacterized protein</fullName>
    </submittedName>
</protein>
<dbReference type="EMBL" id="JBEHCU010009328">
    <property type="protein sequence ID" value="KAL1380074.1"/>
    <property type="molecule type" value="Genomic_DNA"/>
</dbReference>
<proteinExistence type="predicted"/>
<name>A0ABD1CUF4_CULPP</name>
<keyword evidence="3" id="KW-1185">Reference proteome</keyword>
<evidence type="ECO:0000313" key="3">
    <source>
        <dbReference type="Proteomes" id="UP001562425"/>
    </source>
</evidence>
<dbReference type="AlphaFoldDB" id="A0ABD1CUF4"/>
<evidence type="ECO:0000256" key="1">
    <source>
        <dbReference type="SAM" id="MobiDB-lite"/>
    </source>
</evidence>
<sequence length="76" mass="8657">MPPRRRKQKKAKRRALTSDGKEKETDARNRVEKFHERHRKKHAPIGVPTVADKVGEGTLLANFANLLLSSPPDTHH</sequence>
<comment type="caution">
    <text evidence="2">The sequence shown here is derived from an EMBL/GenBank/DDBJ whole genome shotgun (WGS) entry which is preliminary data.</text>
</comment>
<accession>A0ABD1CUF4</accession>
<feature type="region of interest" description="Disordered" evidence="1">
    <location>
        <begin position="1"/>
        <end position="45"/>
    </location>
</feature>
<organism evidence="2 3">
    <name type="scientific">Culex pipiens pipiens</name>
    <name type="common">Northern house mosquito</name>
    <dbReference type="NCBI Taxonomy" id="38569"/>
    <lineage>
        <taxon>Eukaryota</taxon>
        <taxon>Metazoa</taxon>
        <taxon>Ecdysozoa</taxon>
        <taxon>Arthropoda</taxon>
        <taxon>Hexapoda</taxon>
        <taxon>Insecta</taxon>
        <taxon>Pterygota</taxon>
        <taxon>Neoptera</taxon>
        <taxon>Endopterygota</taxon>
        <taxon>Diptera</taxon>
        <taxon>Nematocera</taxon>
        <taxon>Culicoidea</taxon>
        <taxon>Culicidae</taxon>
        <taxon>Culicinae</taxon>
        <taxon>Culicini</taxon>
        <taxon>Culex</taxon>
        <taxon>Culex</taxon>
    </lineage>
</organism>